<evidence type="ECO:0000313" key="3">
    <source>
        <dbReference type="Proteomes" id="UP000298471"/>
    </source>
</evidence>
<feature type="signal peptide" evidence="1">
    <location>
        <begin position="1"/>
        <end position="21"/>
    </location>
</feature>
<dbReference type="OrthoDB" id="882100at2"/>
<feature type="chain" id="PRO_5021200195" description="Outer membrane protein beta-barrel domain-containing protein" evidence="1">
    <location>
        <begin position="22"/>
        <end position="212"/>
    </location>
</feature>
<organism evidence="2 3">
    <name type="scientific">Hymenobacter metallicola</name>
    <dbReference type="NCBI Taxonomy" id="2563114"/>
    <lineage>
        <taxon>Bacteria</taxon>
        <taxon>Pseudomonadati</taxon>
        <taxon>Bacteroidota</taxon>
        <taxon>Cytophagia</taxon>
        <taxon>Cytophagales</taxon>
        <taxon>Hymenobacteraceae</taxon>
        <taxon>Hymenobacter</taxon>
    </lineage>
</organism>
<evidence type="ECO:0000313" key="2">
    <source>
        <dbReference type="EMBL" id="TGE28305.1"/>
    </source>
</evidence>
<keyword evidence="1" id="KW-0732">Signal</keyword>
<dbReference type="EMBL" id="SRMB01000001">
    <property type="protein sequence ID" value="TGE28305.1"/>
    <property type="molecule type" value="Genomic_DNA"/>
</dbReference>
<proteinExistence type="predicted"/>
<accession>A0A4Z0QEX4</accession>
<evidence type="ECO:0008006" key="4">
    <source>
        <dbReference type="Google" id="ProtNLM"/>
    </source>
</evidence>
<gene>
    <name evidence="2" type="ORF">E5K02_02235</name>
</gene>
<dbReference type="AlphaFoldDB" id="A0A4Z0QEX4"/>
<sequence>MSKVLWSALLLSAGVLPSAHAQVSKFSGYYGTGVVLVRSTGPEVAETYVVTSGAQNETYDLKTVNSTALHISGGISFDTPLYKFSPDQSVGISLNASAGILGAPEDIDGFNTRLLLDFPEYLTWRYGAKASRKTKKTFGIGAGLGYRFSYFFVPFHSPSAMLEGVYAGTRADWFLRLSGDLRPTRFYNMYSSEGPVEVLSLRELHVVVGRSF</sequence>
<comment type="caution">
    <text evidence="2">The sequence shown here is derived from an EMBL/GenBank/DDBJ whole genome shotgun (WGS) entry which is preliminary data.</text>
</comment>
<keyword evidence="3" id="KW-1185">Reference proteome</keyword>
<dbReference type="RefSeq" id="WP_135391676.1">
    <property type="nucleotide sequence ID" value="NZ_SRMB01000001.1"/>
</dbReference>
<reference evidence="2 3" key="1">
    <citation type="submission" date="2019-04" db="EMBL/GenBank/DDBJ databases">
        <authorList>
            <person name="Feng G."/>
            <person name="Zhang J."/>
            <person name="Zhu H."/>
        </authorList>
    </citation>
    <scope>NUCLEOTIDE SEQUENCE [LARGE SCALE GENOMIC DNA]</scope>
    <source>
        <strain evidence="2 3">9PBR-1</strain>
    </source>
</reference>
<evidence type="ECO:0000256" key="1">
    <source>
        <dbReference type="SAM" id="SignalP"/>
    </source>
</evidence>
<dbReference type="Proteomes" id="UP000298471">
    <property type="component" value="Unassembled WGS sequence"/>
</dbReference>
<protein>
    <recommendedName>
        <fullName evidence="4">Outer membrane protein beta-barrel domain-containing protein</fullName>
    </recommendedName>
</protein>
<name>A0A4Z0QEX4_9BACT</name>